<name>A0AAJ0FSG6_9PEZI</name>
<dbReference type="Gene3D" id="1.20.1280.50">
    <property type="match status" value="1"/>
</dbReference>
<dbReference type="Gene3D" id="3.80.10.10">
    <property type="entry name" value="Ribonuclease Inhibitor"/>
    <property type="match status" value="1"/>
</dbReference>
<dbReference type="Gene3D" id="1.25.40.10">
    <property type="entry name" value="Tetratricopeptide repeat domain"/>
    <property type="match status" value="1"/>
</dbReference>
<gene>
    <name evidence="2" type="ORF">QBC33DRAFT_526953</name>
</gene>
<keyword evidence="3" id="KW-1185">Reference proteome</keyword>
<organism evidence="2 3">
    <name type="scientific">Phialemonium atrogriseum</name>
    <dbReference type="NCBI Taxonomy" id="1093897"/>
    <lineage>
        <taxon>Eukaryota</taxon>
        <taxon>Fungi</taxon>
        <taxon>Dikarya</taxon>
        <taxon>Ascomycota</taxon>
        <taxon>Pezizomycotina</taxon>
        <taxon>Sordariomycetes</taxon>
        <taxon>Sordariomycetidae</taxon>
        <taxon>Cephalothecales</taxon>
        <taxon>Cephalothecaceae</taxon>
        <taxon>Phialemonium</taxon>
    </lineage>
</organism>
<feature type="domain" description="F-box" evidence="1">
    <location>
        <begin position="208"/>
        <end position="248"/>
    </location>
</feature>
<dbReference type="Proteomes" id="UP001244011">
    <property type="component" value="Unassembled WGS sequence"/>
</dbReference>
<dbReference type="GeneID" id="85310127"/>
<dbReference type="EMBL" id="MU838999">
    <property type="protein sequence ID" value="KAK1771135.1"/>
    <property type="molecule type" value="Genomic_DNA"/>
</dbReference>
<dbReference type="SUPFAM" id="SSF81383">
    <property type="entry name" value="F-box domain"/>
    <property type="match status" value="1"/>
</dbReference>
<evidence type="ECO:0000259" key="1">
    <source>
        <dbReference type="Pfam" id="PF12937"/>
    </source>
</evidence>
<dbReference type="InterPro" id="IPR011990">
    <property type="entry name" value="TPR-like_helical_dom_sf"/>
</dbReference>
<dbReference type="InterPro" id="IPR036047">
    <property type="entry name" value="F-box-like_dom_sf"/>
</dbReference>
<dbReference type="InterPro" id="IPR001810">
    <property type="entry name" value="F-box_dom"/>
</dbReference>
<dbReference type="SUPFAM" id="SSF48452">
    <property type="entry name" value="TPR-like"/>
    <property type="match status" value="1"/>
</dbReference>
<reference evidence="2" key="1">
    <citation type="submission" date="2023-06" db="EMBL/GenBank/DDBJ databases">
        <title>Genome-scale phylogeny and comparative genomics of the fungal order Sordariales.</title>
        <authorList>
            <consortium name="Lawrence Berkeley National Laboratory"/>
            <person name="Hensen N."/>
            <person name="Bonometti L."/>
            <person name="Westerberg I."/>
            <person name="Brannstrom I.O."/>
            <person name="Guillou S."/>
            <person name="Cros-Aarteil S."/>
            <person name="Calhoun S."/>
            <person name="Haridas S."/>
            <person name="Kuo A."/>
            <person name="Mondo S."/>
            <person name="Pangilinan J."/>
            <person name="Riley R."/>
            <person name="Labutti K."/>
            <person name="Andreopoulos B."/>
            <person name="Lipzen A."/>
            <person name="Chen C."/>
            <person name="Yanf M."/>
            <person name="Daum C."/>
            <person name="Ng V."/>
            <person name="Clum A."/>
            <person name="Steindorff A."/>
            <person name="Ohm R."/>
            <person name="Martin F."/>
            <person name="Silar P."/>
            <person name="Natvig D."/>
            <person name="Lalanne C."/>
            <person name="Gautier V."/>
            <person name="Ament-Velasquez S.L."/>
            <person name="Kruys A."/>
            <person name="Hutchinson M.I."/>
            <person name="Powell A.J."/>
            <person name="Barry K."/>
            <person name="Miller A.N."/>
            <person name="Grigoriev I.V."/>
            <person name="Debuchy R."/>
            <person name="Gladieux P."/>
            <person name="Thoren M.H."/>
            <person name="Johannesson H."/>
        </authorList>
    </citation>
    <scope>NUCLEOTIDE SEQUENCE</scope>
    <source>
        <strain evidence="2">8032-3</strain>
    </source>
</reference>
<protein>
    <recommendedName>
        <fullName evidence="1">F-box domain-containing protein</fullName>
    </recommendedName>
</protein>
<comment type="caution">
    <text evidence="2">The sequence shown here is derived from an EMBL/GenBank/DDBJ whole genome shotgun (WGS) entry which is preliminary data.</text>
</comment>
<proteinExistence type="predicted"/>
<dbReference type="InterPro" id="IPR032675">
    <property type="entry name" value="LRR_dom_sf"/>
</dbReference>
<dbReference type="RefSeq" id="XP_060287348.1">
    <property type="nucleotide sequence ID" value="XM_060426940.1"/>
</dbReference>
<dbReference type="AlphaFoldDB" id="A0AAJ0FSG6"/>
<evidence type="ECO:0000313" key="2">
    <source>
        <dbReference type="EMBL" id="KAK1771135.1"/>
    </source>
</evidence>
<dbReference type="Pfam" id="PF12937">
    <property type="entry name" value="F-box-like"/>
    <property type="match status" value="1"/>
</dbReference>
<sequence length="667" mass="74754">MRPKMSSEALALKGMQNAINIGRNDLQAGRYKAAIDAFQDSLSACTCTRNRGRVHSPTANCLIAAITKAARSSDIDAIYKAAKCRCACRERKPMCGYKLHKEALDKLAACYAALGFYDDAAKYAAALIHLSPESPMGYCRFSKVLRLQIARQQPCSFVTDPAATTAAIVKQGLHNVQAYGDTSDALYKVLQVIHFKISRADPFERFTNELKVMIFAYLRTSDLCASMRVSKGWLHAIQDDPRLWASVTLGQIKYAPTRSAFAKLIQRAQRARSLCINDAKTLGLDHAKFEMIFAIQSLWHLTIRGPPVSYPFDPSYAGHYPTGLRSLTLTGITALGNETLLTNMLRYSIDTLQSVSLIGTREFALLHIPLAFPNLRALRLQTSIDGSTQGVIHDMNHLIAATPNLEQLYLDAYNIRFNPTNILGHPIHPFGWSKLRVLILGEHLRIETDPALGRSWPWLPTKELRAIEILSESPSVAREVLWAPELVPMGFEGFEQLEVFRCRSPINYAQLEKVVGSSFRSGSLRVLDIPASECLTIEELNQFDETAIAPQMFPFTSESLHTFGLSKFFFEDLDSYNGLFTARPFLDLIGKFPNVDTVAAYPSAYARCADIIKALLFHKGIKRIYQDCLLGVDRDQVMEMARQKGIEVLHHKKYMPPIFPRDFDFTN</sequence>
<accession>A0AAJ0FSG6</accession>
<evidence type="ECO:0000313" key="3">
    <source>
        <dbReference type="Proteomes" id="UP001244011"/>
    </source>
</evidence>